<accession>A0A6F9DH38</accession>
<evidence type="ECO:0000313" key="2">
    <source>
        <dbReference type="EMBL" id="CAB3260890.1"/>
    </source>
</evidence>
<proteinExistence type="evidence at transcript level"/>
<reference evidence="2" key="1">
    <citation type="submission" date="2020-04" db="EMBL/GenBank/DDBJ databases">
        <authorList>
            <person name="Neveu A P."/>
        </authorList>
    </citation>
    <scope>NUCLEOTIDE SEQUENCE</scope>
    <source>
        <tissue evidence="2">Whole embryo</tissue>
    </source>
</reference>
<dbReference type="AlphaFoldDB" id="A0A6F9DH38"/>
<evidence type="ECO:0000256" key="1">
    <source>
        <dbReference type="SAM" id="MobiDB-lite"/>
    </source>
</evidence>
<protein>
    <submittedName>
        <fullName evidence="2">Uncharacterized protein LOC100176172</fullName>
    </submittedName>
</protein>
<sequence>MDPLLTPQRRNNRRETLLVRKVASSANPTVMSSQQAKIRTSRLQKDIERQLRRRNNEQNLQVFIRLMQADRFIGDVIKDTKAHPTTPPTTPTLPLRHNGAYDDVTVDDADSRMHSRQKVSPSTSSKPSVILNTWMGNDAGGFNDSWLVMRGRNIRLQHQDHVKCALTGTRDVKSANPWLQNTRGRTGGVLTPRLLSRYGTPTFERCYGNTADDVRCQVNGFSQRGEDNSYHGNSGVRHSDVRSQEKTTTFARQKRNEFRVPPTPQGFTKARRTPDSTKSIVIRIPDSGPP</sequence>
<feature type="region of interest" description="Disordered" evidence="1">
    <location>
        <begin position="223"/>
        <end position="290"/>
    </location>
</feature>
<name>A0A6F9DH38_9ASCI</name>
<feature type="region of interest" description="Disordered" evidence="1">
    <location>
        <begin position="79"/>
        <end position="103"/>
    </location>
</feature>
<organism evidence="2">
    <name type="scientific">Phallusia mammillata</name>
    <dbReference type="NCBI Taxonomy" id="59560"/>
    <lineage>
        <taxon>Eukaryota</taxon>
        <taxon>Metazoa</taxon>
        <taxon>Chordata</taxon>
        <taxon>Tunicata</taxon>
        <taxon>Ascidiacea</taxon>
        <taxon>Phlebobranchia</taxon>
        <taxon>Ascidiidae</taxon>
        <taxon>Phallusia</taxon>
    </lineage>
</organism>
<dbReference type="EMBL" id="LR786424">
    <property type="protein sequence ID" value="CAB3260890.1"/>
    <property type="molecule type" value="mRNA"/>
</dbReference>
<gene>
    <name evidence="2" type="primary">LOC100176172</name>
</gene>